<accession>A0AA43XJX8</accession>
<dbReference type="EMBL" id="SUMG01000007">
    <property type="protein sequence ID" value="NBG88285.1"/>
    <property type="molecule type" value="Genomic_DNA"/>
</dbReference>
<dbReference type="Proteomes" id="UP000449710">
    <property type="component" value="Unassembled WGS sequence"/>
</dbReference>
<evidence type="ECO:0000313" key="1">
    <source>
        <dbReference type="EMBL" id="NBG88285.1"/>
    </source>
</evidence>
<gene>
    <name evidence="1" type="ORF">ISALK_07200</name>
</gene>
<dbReference type="InterPro" id="IPR025906">
    <property type="entry name" value="YjfB_motility"/>
</dbReference>
<organism evidence="1 2">
    <name type="scientific">Isachenkonia alkalipeptolytica</name>
    <dbReference type="NCBI Taxonomy" id="2565777"/>
    <lineage>
        <taxon>Bacteria</taxon>
        <taxon>Bacillati</taxon>
        <taxon>Bacillota</taxon>
        <taxon>Clostridia</taxon>
        <taxon>Eubacteriales</taxon>
        <taxon>Clostridiaceae</taxon>
        <taxon>Isachenkonia</taxon>
    </lineage>
</organism>
<keyword evidence="2" id="KW-1185">Reference proteome</keyword>
<dbReference type="AlphaFoldDB" id="A0AA43XJX8"/>
<evidence type="ECO:0000313" key="2">
    <source>
        <dbReference type="Proteomes" id="UP000449710"/>
    </source>
</evidence>
<dbReference type="Pfam" id="PF14070">
    <property type="entry name" value="YjfB_motility"/>
    <property type="match status" value="1"/>
</dbReference>
<reference evidence="1 2" key="1">
    <citation type="submission" date="2019-04" db="EMBL/GenBank/DDBJ databases">
        <title>Isachenkonia alkalipeptolytica gen. nov. sp. nov. a new anaerobic, alkiliphilic organothrophic bacterium capable to reduce synthesized ferrihydrite isolated from a soda lake.</title>
        <authorList>
            <person name="Toshchakov S.V."/>
            <person name="Zavarzina D.G."/>
            <person name="Zhilina T.N."/>
            <person name="Kostrikina N.A."/>
            <person name="Kublanov I.V."/>
        </authorList>
    </citation>
    <scope>NUCLEOTIDE SEQUENCE [LARGE SCALE GENOMIC DNA]</scope>
    <source>
        <strain evidence="1 2">Z-1701</strain>
    </source>
</reference>
<sequence>MDIAALSMGLSQMKLQNEVSTSVMKMAMDTQGGGLEKLMDSASKTMEQSVNPHVGGNIDIQL</sequence>
<protein>
    <submittedName>
        <fullName evidence="1">Motility protein</fullName>
    </submittedName>
</protein>
<proteinExistence type="predicted"/>
<comment type="caution">
    <text evidence="1">The sequence shown here is derived from an EMBL/GenBank/DDBJ whole genome shotgun (WGS) entry which is preliminary data.</text>
</comment>
<dbReference type="RefSeq" id="WP_160720694.1">
    <property type="nucleotide sequence ID" value="NZ_SUMG01000007.1"/>
</dbReference>
<name>A0AA43XJX8_9CLOT</name>